<dbReference type="Gene3D" id="1.10.510.10">
    <property type="entry name" value="Transferase(Phosphotransferase) domain 1"/>
    <property type="match status" value="1"/>
</dbReference>
<dbReference type="InterPro" id="IPR052945">
    <property type="entry name" value="Mitotic_Regulator"/>
</dbReference>
<evidence type="ECO:0000313" key="3">
    <source>
        <dbReference type="Proteomes" id="UP000265703"/>
    </source>
</evidence>
<evidence type="ECO:0000259" key="1">
    <source>
        <dbReference type="PROSITE" id="PS50011"/>
    </source>
</evidence>
<dbReference type="SMART" id="SM00671">
    <property type="entry name" value="SEL1"/>
    <property type="match status" value="5"/>
</dbReference>
<dbReference type="InterPro" id="IPR011990">
    <property type="entry name" value="TPR-like_helical_dom_sf"/>
</dbReference>
<dbReference type="AlphaFoldDB" id="A0A397SUZ6"/>
<dbReference type="EMBL" id="QKYT01000205">
    <property type="protein sequence ID" value="RIA89788.1"/>
    <property type="molecule type" value="Genomic_DNA"/>
</dbReference>
<dbReference type="InterPro" id="IPR011009">
    <property type="entry name" value="Kinase-like_dom_sf"/>
</dbReference>
<evidence type="ECO:0000313" key="2">
    <source>
        <dbReference type="EMBL" id="RIA89788.1"/>
    </source>
</evidence>
<feature type="domain" description="Protein kinase" evidence="1">
    <location>
        <begin position="1"/>
        <end position="103"/>
    </location>
</feature>
<reference evidence="2 3" key="1">
    <citation type="submission" date="2018-06" db="EMBL/GenBank/DDBJ databases">
        <title>Comparative genomics reveals the genomic features of Rhizophagus irregularis, R. cerebriforme, R. diaphanum and Gigaspora rosea, and their symbiotic lifestyle signature.</title>
        <authorList>
            <person name="Morin E."/>
            <person name="San Clemente H."/>
            <person name="Chen E.C.H."/>
            <person name="De La Providencia I."/>
            <person name="Hainaut M."/>
            <person name="Kuo A."/>
            <person name="Kohler A."/>
            <person name="Murat C."/>
            <person name="Tang N."/>
            <person name="Roy S."/>
            <person name="Loubradou J."/>
            <person name="Henrissat B."/>
            <person name="Grigoriev I.V."/>
            <person name="Corradi N."/>
            <person name="Roux C."/>
            <person name="Martin F.M."/>
        </authorList>
    </citation>
    <scope>NUCLEOTIDE SEQUENCE [LARGE SCALE GENOMIC DNA]</scope>
    <source>
        <strain evidence="2 3">DAOM 227022</strain>
    </source>
</reference>
<protein>
    <recommendedName>
        <fullName evidence="1">Protein kinase domain-containing protein</fullName>
    </recommendedName>
</protein>
<name>A0A397SUZ6_9GLOM</name>
<dbReference type="GO" id="GO:0005524">
    <property type="term" value="F:ATP binding"/>
    <property type="evidence" value="ECO:0007669"/>
    <property type="project" value="InterPro"/>
</dbReference>
<dbReference type="Pfam" id="PF07714">
    <property type="entry name" value="PK_Tyr_Ser-Thr"/>
    <property type="match status" value="1"/>
</dbReference>
<dbReference type="PANTHER" id="PTHR43628">
    <property type="entry name" value="ACTIVATOR OF C KINASE PROTEIN 1-RELATED"/>
    <property type="match status" value="1"/>
</dbReference>
<comment type="caution">
    <text evidence="2">The sequence shown here is derived from an EMBL/GenBank/DDBJ whole genome shotgun (WGS) entry which is preliminary data.</text>
</comment>
<dbReference type="Pfam" id="PF08238">
    <property type="entry name" value="Sel1"/>
    <property type="match status" value="5"/>
</dbReference>
<organism evidence="2 3">
    <name type="scientific">Glomus cerebriforme</name>
    <dbReference type="NCBI Taxonomy" id="658196"/>
    <lineage>
        <taxon>Eukaryota</taxon>
        <taxon>Fungi</taxon>
        <taxon>Fungi incertae sedis</taxon>
        <taxon>Mucoromycota</taxon>
        <taxon>Glomeromycotina</taxon>
        <taxon>Glomeromycetes</taxon>
        <taxon>Glomerales</taxon>
        <taxon>Glomeraceae</taxon>
        <taxon>Glomus</taxon>
    </lineage>
</organism>
<sequence length="458" mass="52219">MKKLYTVTCIPVTKNQTKLDEKSDVYSVGVLLWEISSGIPPFYEETNNIGLIYEITQGRRETIVPDTPNDYSNLYTECWNGEPTKRPSMHEVVKKLRIFVPYLNSVAIDQQNNITDHIQNEKLTSDRIENSLSGELSRMIQNFHNMNTNEIEYNSNTSSGIDLNIMVNEIVDLIFKECNKGMESIVIKQHVLEYFNNHDINLLEIYNWLLNNQNNSDTIFLFGYFNFYGIGTIRNDENAFTLFISASEQGHILAQLFVGLCYYFGFGITKNIKLAFVYYVKIANIDYAVGQFRVAEGEVVSGISMLGYCYNNGIGTSIDKQKAVELYQKAANLGDEVAQYNLANKYNNGDGIEKDINQAIYCFYGITDKAEGEVVSGISMLGYCYNNGIGTSIDKQKAVELYQKAANLGDELKLYCEINFHKNIVSFYGITDKEKHNEQVKKYLLVMEYTDGRTPKFI</sequence>
<dbReference type="Gene3D" id="1.25.40.10">
    <property type="entry name" value="Tetratricopeptide repeat domain"/>
    <property type="match status" value="3"/>
</dbReference>
<dbReference type="PROSITE" id="PS50011">
    <property type="entry name" value="PROTEIN_KINASE_DOM"/>
    <property type="match status" value="1"/>
</dbReference>
<keyword evidence="3" id="KW-1185">Reference proteome</keyword>
<dbReference type="SUPFAM" id="SSF81901">
    <property type="entry name" value="HCP-like"/>
    <property type="match status" value="2"/>
</dbReference>
<dbReference type="PANTHER" id="PTHR43628:SF1">
    <property type="entry name" value="CHITIN SYNTHASE REGULATORY FACTOR 2-RELATED"/>
    <property type="match status" value="1"/>
</dbReference>
<dbReference type="InterPro" id="IPR001245">
    <property type="entry name" value="Ser-Thr/Tyr_kinase_cat_dom"/>
</dbReference>
<dbReference type="SUPFAM" id="SSF56112">
    <property type="entry name" value="Protein kinase-like (PK-like)"/>
    <property type="match status" value="1"/>
</dbReference>
<proteinExistence type="predicted"/>
<dbReference type="OrthoDB" id="2384430at2759"/>
<dbReference type="Proteomes" id="UP000265703">
    <property type="component" value="Unassembled WGS sequence"/>
</dbReference>
<accession>A0A397SUZ6</accession>
<dbReference type="InterPro" id="IPR006597">
    <property type="entry name" value="Sel1-like"/>
</dbReference>
<dbReference type="GO" id="GO:0004672">
    <property type="term" value="F:protein kinase activity"/>
    <property type="evidence" value="ECO:0007669"/>
    <property type="project" value="InterPro"/>
</dbReference>
<gene>
    <name evidence="2" type="ORF">C1645_824310</name>
</gene>
<dbReference type="InterPro" id="IPR000719">
    <property type="entry name" value="Prot_kinase_dom"/>
</dbReference>